<name>A0A6L9S353_9ACTN</name>
<dbReference type="PROSITE" id="PS51318">
    <property type="entry name" value="TAT"/>
    <property type="match status" value="1"/>
</dbReference>
<sequence>MTSARSTMGRRGFLRAMAGAGLSVPALGVLSACGDGGGGGGSLGSGGSGGGDGEVSELIVPTAETPWLPSYRDIVADYEQETGVKVTLKTFPMDGLLTQQANAIQQQSDAFDVFQINERWSGQFYSNGWVQSLAEIDPDFSWESNLMRFDGVGQWDAQRAMTSPDGEPMALPINGNILLFVYRKDLYDELGLELPQTWDELVANGEQAKDAGAVEHGYVLRGKTPTFDFESVLYSYGGSWFADAEGWTPAITSPEAEEALAMFVRMAELGPAEPQTVAQAEAVSVMQSGEALQACLVVAAAAPLEDENASLTAGKLGYAVVPGGPVDQTPVSGTWTLGVPAGIPEERARAAYNFITWLTGQEAMQAWAGYGGVPTRTDVLTEETTEQRPELAAMIESDPLIRAPIRFPFQGQMLQSTERYLGEAVAKSKTVPETLAAIEQDLRRIVDEEGPDS</sequence>
<dbReference type="PANTHER" id="PTHR43649">
    <property type="entry name" value="ARABINOSE-BINDING PROTEIN-RELATED"/>
    <property type="match status" value="1"/>
</dbReference>
<accession>A0A6L9S353</accession>
<organism evidence="1 2">
    <name type="scientific">Phytoactinopolyspora halotolerans</name>
    <dbReference type="NCBI Taxonomy" id="1981512"/>
    <lineage>
        <taxon>Bacteria</taxon>
        <taxon>Bacillati</taxon>
        <taxon>Actinomycetota</taxon>
        <taxon>Actinomycetes</taxon>
        <taxon>Jiangellales</taxon>
        <taxon>Jiangellaceae</taxon>
        <taxon>Phytoactinopolyspora</taxon>
    </lineage>
</organism>
<reference evidence="1 2" key="1">
    <citation type="submission" date="2020-02" db="EMBL/GenBank/DDBJ databases">
        <authorList>
            <person name="Li X.-J."/>
            <person name="Han X.-M."/>
        </authorList>
    </citation>
    <scope>NUCLEOTIDE SEQUENCE [LARGE SCALE GENOMIC DNA]</scope>
    <source>
        <strain evidence="1 2">CCTCC AB 2017055</strain>
    </source>
</reference>
<protein>
    <submittedName>
        <fullName evidence="1">Extracellular solute-binding protein</fullName>
    </submittedName>
</protein>
<comment type="caution">
    <text evidence="1">The sequence shown here is derived from an EMBL/GenBank/DDBJ whole genome shotgun (WGS) entry which is preliminary data.</text>
</comment>
<evidence type="ECO:0000313" key="2">
    <source>
        <dbReference type="Proteomes" id="UP000475214"/>
    </source>
</evidence>
<dbReference type="PROSITE" id="PS51257">
    <property type="entry name" value="PROKAR_LIPOPROTEIN"/>
    <property type="match status" value="1"/>
</dbReference>
<dbReference type="Gene3D" id="3.40.190.10">
    <property type="entry name" value="Periplasmic binding protein-like II"/>
    <property type="match status" value="2"/>
</dbReference>
<dbReference type="InterPro" id="IPR006059">
    <property type="entry name" value="SBP"/>
</dbReference>
<dbReference type="Proteomes" id="UP000475214">
    <property type="component" value="Unassembled WGS sequence"/>
</dbReference>
<dbReference type="Pfam" id="PF01547">
    <property type="entry name" value="SBP_bac_1"/>
    <property type="match status" value="1"/>
</dbReference>
<dbReference type="RefSeq" id="WP_163733533.1">
    <property type="nucleotide sequence ID" value="NZ_JAAGOA010000003.1"/>
</dbReference>
<gene>
    <name evidence="1" type="ORF">G1H10_04860</name>
</gene>
<dbReference type="PANTHER" id="PTHR43649:SF12">
    <property type="entry name" value="DIACETYLCHITOBIOSE BINDING PROTEIN DASA"/>
    <property type="match status" value="1"/>
</dbReference>
<dbReference type="EMBL" id="JAAGOA010000003">
    <property type="protein sequence ID" value="NED99492.1"/>
    <property type="molecule type" value="Genomic_DNA"/>
</dbReference>
<dbReference type="InterPro" id="IPR006311">
    <property type="entry name" value="TAT_signal"/>
</dbReference>
<evidence type="ECO:0000313" key="1">
    <source>
        <dbReference type="EMBL" id="NED99492.1"/>
    </source>
</evidence>
<keyword evidence="2" id="KW-1185">Reference proteome</keyword>
<dbReference type="SUPFAM" id="SSF53850">
    <property type="entry name" value="Periplasmic binding protein-like II"/>
    <property type="match status" value="1"/>
</dbReference>
<dbReference type="InterPro" id="IPR050490">
    <property type="entry name" value="Bact_solute-bd_prot1"/>
</dbReference>
<dbReference type="AlphaFoldDB" id="A0A6L9S353"/>
<proteinExistence type="predicted"/>